<dbReference type="Proteomes" id="UP000820818">
    <property type="component" value="Unassembled WGS sequence"/>
</dbReference>
<proteinExistence type="predicted"/>
<dbReference type="AlphaFoldDB" id="A0AAD5KDK4"/>
<comment type="caution">
    <text evidence="3">The sequence shown here is derived from an EMBL/GenBank/DDBJ whole genome shotgun (WGS) entry which is preliminary data.</text>
</comment>
<feature type="domain" description="KilA-N" evidence="2">
    <location>
        <begin position="1"/>
        <end position="96"/>
    </location>
</feature>
<protein>
    <recommendedName>
        <fullName evidence="2">KilA-N domain-containing protein</fullName>
    </recommendedName>
</protein>
<accession>A0AAD5KDK4</accession>
<evidence type="ECO:0000313" key="4">
    <source>
        <dbReference type="Proteomes" id="UP000820818"/>
    </source>
</evidence>
<name>A0AAD5KDK4_9CRUS</name>
<evidence type="ECO:0000259" key="2">
    <source>
        <dbReference type="PROSITE" id="PS51301"/>
    </source>
</evidence>
<organism evidence="3 4">
    <name type="scientific">Daphnia sinensis</name>
    <dbReference type="NCBI Taxonomy" id="1820382"/>
    <lineage>
        <taxon>Eukaryota</taxon>
        <taxon>Metazoa</taxon>
        <taxon>Ecdysozoa</taxon>
        <taxon>Arthropoda</taxon>
        <taxon>Crustacea</taxon>
        <taxon>Branchiopoda</taxon>
        <taxon>Diplostraca</taxon>
        <taxon>Cladocera</taxon>
        <taxon>Anomopoda</taxon>
        <taxon>Daphniidae</taxon>
        <taxon>Daphnia</taxon>
        <taxon>Daphnia similis group</taxon>
    </lineage>
</organism>
<dbReference type="Pfam" id="PF04383">
    <property type="entry name" value="KilA-N"/>
    <property type="match status" value="2"/>
</dbReference>
<gene>
    <name evidence="3" type="ORF">GHT06_003777</name>
</gene>
<evidence type="ECO:0000256" key="1">
    <source>
        <dbReference type="SAM" id="MobiDB-lite"/>
    </source>
</evidence>
<keyword evidence="4" id="KW-1185">Reference proteome</keyword>
<dbReference type="InterPro" id="IPR017880">
    <property type="entry name" value="KilA_N"/>
</dbReference>
<reference evidence="3" key="1">
    <citation type="submission" date="2022-05" db="EMBL/GenBank/DDBJ databases">
        <title>A multi-omics perspective on studying reproductive biology in Daphnia sinensis.</title>
        <authorList>
            <person name="Jia J."/>
        </authorList>
    </citation>
    <scope>NUCLEOTIDE SEQUENCE</scope>
    <source>
        <strain evidence="3">WSL</strain>
    </source>
</reference>
<dbReference type="PROSITE" id="PS51301">
    <property type="entry name" value="KILA_N"/>
    <property type="match status" value="1"/>
</dbReference>
<evidence type="ECO:0000313" key="3">
    <source>
        <dbReference type="EMBL" id="KAI9549591.1"/>
    </source>
</evidence>
<sequence length="296" mass="32902">MWVNVTAIAKTEGKTWGGWYQTHQAKELVASIASRKGSDQDVDGSISVVDKGRINYKGVDSDKLRGTWVHADVAVAFAQHISPTYHAKWCAIQGKVLAGDHAAVADSPWAAKRPNDTMPARVVVRNGYALNVGEIFPMVDETGNVWTYGEVRDGKKLWVNATIIEKTLQTRWIDYYKLVKTKELIAEMESKCADLHTRSVVDRSRSHYQGNNPDRIRGTWIYIDLATAFVTHVDRSFEARWCAIKGRVYSGDHTAVADVLTETDRAAGTVSEAAVRTRRRTADDGRGAWPSVPARS</sequence>
<dbReference type="EMBL" id="WJBH02000290">
    <property type="protein sequence ID" value="KAI9549591.1"/>
    <property type="molecule type" value="Genomic_DNA"/>
</dbReference>
<dbReference type="InterPro" id="IPR018004">
    <property type="entry name" value="KilA/APSES_HTH"/>
</dbReference>
<feature type="region of interest" description="Disordered" evidence="1">
    <location>
        <begin position="271"/>
        <end position="296"/>
    </location>
</feature>